<evidence type="ECO:0000256" key="7">
    <source>
        <dbReference type="ARBA" id="ARBA00023136"/>
    </source>
</evidence>
<dbReference type="InterPro" id="IPR036739">
    <property type="entry name" value="SLC41_membr_dom_sf"/>
</dbReference>
<dbReference type="CDD" id="cd23507">
    <property type="entry name" value="hydrophobin_I"/>
    <property type="match status" value="1"/>
</dbReference>
<comment type="subcellular location">
    <subcellularLocation>
        <location evidence="1">Membrane</location>
        <topology evidence="1">Multi-pass membrane protein</topology>
    </subcellularLocation>
</comment>
<keyword evidence="12" id="KW-1185">Reference proteome</keyword>
<name>A0A9P1GAB2_9DINO</name>
<dbReference type="InterPro" id="IPR006667">
    <property type="entry name" value="SLC41_membr_dom"/>
</dbReference>
<feature type="domain" description="SLC41A/MgtE integral membrane" evidence="9">
    <location>
        <begin position="144"/>
        <end position="271"/>
    </location>
</feature>
<dbReference type="PANTHER" id="PTHR41394:SF5">
    <property type="entry name" value="SLC41A_MGTE INTEGRAL MEMBRANE DOMAIN-CONTAINING PROTEIN"/>
    <property type="match status" value="1"/>
</dbReference>
<evidence type="ECO:0000256" key="6">
    <source>
        <dbReference type="ARBA" id="ARBA00022989"/>
    </source>
</evidence>
<dbReference type="Pfam" id="PF01769">
    <property type="entry name" value="MgtE"/>
    <property type="match status" value="1"/>
</dbReference>
<keyword evidence="6 8" id="KW-1133">Transmembrane helix</keyword>
<feature type="transmembrane region" description="Helical" evidence="8">
    <location>
        <begin position="226"/>
        <end position="246"/>
    </location>
</feature>
<dbReference type="SUPFAM" id="SSF161093">
    <property type="entry name" value="MgtE membrane domain-like"/>
    <property type="match status" value="1"/>
</dbReference>
<keyword evidence="7 8" id="KW-0472">Membrane</keyword>
<reference evidence="10" key="1">
    <citation type="submission" date="2022-10" db="EMBL/GenBank/DDBJ databases">
        <authorList>
            <person name="Chen Y."/>
            <person name="Dougan E. K."/>
            <person name="Chan C."/>
            <person name="Rhodes N."/>
            <person name="Thang M."/>
        </authorList>
    </citation>
    <scope>NUCLEOTIDE SEQUENCE</scope>
</reference>
<dbReference type="Proteomes" id="UP001152797">
    <property type="component" value="Unassembled WGS sequence"/>
</dbReference>
<dbReference type="EMBL" id="CAMXCT020003190">
    <property type="protein sequence ID" value="CAL1156342.1"/>
    <property type="molecule type" value="Genomic_DNA"/>
</dbReference>
<feature type="transmembrane region" description="Helical" evidence="8">
    <location>
        <begin position="136"/>
        <end position="155"/>
    </location>
</feature>
<comment type="caution">
    <text evidence="10">The sequence shown here is derived from an EMBL/GenBank/DDBJ whole genome shotgun (WGS) entry which is preliminary data.</text>
</comment>
<protein>
    <submittedName>
        <fullName evidence="11">SLC41A/MgtE integral membrane domain-containing protein</fullName>
    </submittedName>
</protein>
<dbReference type="EMBL" id="CAMXCT030003190">
    <property type="protein sequence ID" value="CAL4790279.1"/>
    <property type="molecule type" value="Genomic_DNA"/>
</dbReference>
<reference evidence="11 12" key="2">
    <citation type="submission" date="2024-05" db="EMBL/GenBank/DDBJ databases">
        <authorList>
            <person name="Chen Y."/>
            <person name="Shah S."/>
            <person name="Dougan E. K."/>
            <person name="Thang M."/>
            <person name="Chan C."/>
        </authorList>
    </citation>
    <scope>NUCLEOTIDE SEQUENCE [LARGE SCALE GENOMIC DNA]</scope>
</reference>
<evidence type="ECO:0000256" key="8">
    <source>
        <dbReference type="SAM" id="Phobius"/>
    </source>
</evidence>
<evidence type="ECO:0000256" key="4">
    <source>
        <dbReference type="ARBA" id="ARBA00022692"/>
    </source>
</evidence>
<evidence type="ECO:0000313" key="11">
    <source>
        <dbReference type="EMBL" id="CAL4790279.1"/>
    </source>
</evidence>
<evidence type="ECO:0000256" key="5">
    <source>
        <dbReference type="ARBA" id="ARBA00022842"/>
    </source>
</evidence>
<evidence type="ECO:0000313" key="10">
    <source>
        <dbReference type="EMBL" id="CAI4002967.1"/>
    </source>
</evidence>
<evidence type="ECO:0000259" key="9">
    <source>
        <dbReference type="Pfam" id="PF01769"/>
    </source>
</evidence>
<dbReference type="PANTHER" id="PTHR41394">
    <property type="entry name" value="MAGNESIUM TRANSPORTER MGTE"/>
    <property type="match status" value="1"/>
</dbReference>
<dbReference type="GO" id="GO:0016020">
    <property type="term" value="C:membrane"/>
    <property type="evidence" value="ECO:0007669"/>
    <property type="project" value="UniProtKB-SubCell"/>
</dbReference>
<evidence type="ECO:0000256" key="2">
    <source>
        <dbReference type="ARBA" id="ARBA00009749"/>
    </source>
</evidence>
<dbReference type="EMBL" id="CAMXCT010003190">
    <property type="protein sequence ID" value="CAI4002967.1"/>
    <property type="molecule type" value="Genomic_DNA"/>
</dbReference>
<accession>A0A9P1GAB2</accession>
<keyword evidence="5" id="KW-0460">Magnesium</keyword>
<comment type="similarity">
    <text evidence="2">Belongs to the SLC41A transporter family.</text>
</comment>
<evidence type="ECO:0000256" key="1">
    <source>
        <dbReference type="ARBA" id="ARBA00004141"/>
    </source>
</evidence>
<feature type="transmembrane region" description="Helical" evidence="8">
    <location>
        <begin position="183"/>
        <end position="206"/>
    </location>
</feature>
<evidence type="ECO:0000313" key="12">
    <source>
        <dbReference type="Proteomes" id="UP001152797"/>
    </source>
</evidence>
<proteinExistence type="inferred from homology"/>
<feature type="transmembrane region" description="Helical" evidence="8">
    <location>
        <begin position="267"/>
        <end position="286"/>
    </location>
</feature>
<dbReference type="OrthoDB" id="435585at2759"/>
<feature type="transmembrane region" description="Helical" evidence="8">
    <location>
        <begin position="104"/>
        <end position="124"/>
    </location>
</feature>
<keyword evidence="3" id="KW-0813">Transport</keyword>
<evidence type="ECO:0000256" key="3">
    <source>
        <dbReference type="ARBA" id="ARBA00022448"/>
    </source>
</evidence>
<organism evidence="10">
    <name type="scientific">Cladocopium goreaui</name>
    <dbReference type="NCBI Taxonomy" id="2562237"/>
    <lineage>
        <taxon>Eukaryota</taxon>
        <taxon>Sar</taxon>
        <taxon>Alveolata</taxon>
        <taxon>Dinophyceae</taxon>
        <taxon>Suessiales</taxon>
        <taxon>Symbiodiniaceae</taxon>
        <taxon>Cladocopium</taxon>
    </lineage>
</organism>
<sequence>METLLGEPFLEWKIKKMSAITRSSSVRAGPEAAETSTPVPNMRRCASEPTNLWNAPWEALDDEISSIFSDLRSQSAETIEEELAKEHRYAKAGCVRRAFPERSLALLVTLALEIPVAFIITGGSQGLKQLVGPDRYTLLMAFLPLTSAISGNVGLQCSSLTTRAISHGSCDKTTYCSWMRLEVATAGLLSIATGFAVALLALVWTWVQFPGPDIGFALTVGVSQAFSIIVAGITGSIAPVIFSFIFHGDAGKWAGPMETAVQDVAGAFGVVYIAQLIMMACVKLGLSPAA</sequence>
<dbReference type="Gene3D" id="1.10.357.20">
    <property type="entry name" value="SLC41 divalent cation transporters, integral membrane domain"/>
    <property type="match status" value="1"/>
</dbReference>
<keyword evidence="4 8" id="KW-0812">Transmembrane</keyword>
<dbReference type="AlphaFoldDB" id="A0A9P1GAB2"/>
<dbReference type="GO" id="GO:0008324">
    <property type="term" value="F:monoatomic cation transmembrane transporter activity"/>
    <property type="evidence" value="ECO:0007669"/>
    <property type="project" value="InterPro"/>
</dbReference>
<gene>
    <name evidence="10" type="ORF">C1SCF055_LOCUS28877</name>
</gene>